<dbReference type="AlphaFoldDB" id="A0AB39A6Y5"/>
<protein>
    <submittedName>
        <fullName evidence="2">Uncharacterized protein</fullName>
    </submittedName>
</protein>
<name>A0AB39A6Y5_9BASI</name>
<geneLocation type="mitochondrion" evidence="2"/>
<dbReference type="EMBL" id="PP995849">
    <property type="protein sequence ID" value="XDF86531.1"/>
    <property type="molecule type" value="Genomic_DNA"/>
</dbReference>
<keyword evidence="2" id="KW-0496">Mitochondrion</keyword>
<keyword evidence="1" id="KW-1133">Transmembrane helix</keyword>
<feature type="transmembrane region" description="Helical" evidence="1">
    <location>
        <begin position="106"/>
        <end position="133"/>
    </location>
</feature>
<sequence>MLQTNTFISWSSSIKEYYPRNSTIESFFYNILNFFKESIDIDLSGLSTKNRMDFEIAGHLSEALICFIILICIELILFIYRIMFGKSLLKVEETKGKESTVILRKVFVVLFQLFEIAFTYCIVIAIIRVLIILNTLCYEFN</sequence>
<keyword evidence="1" id="KW-0812">Transmembrane</keyword>
<evidence type="ECO:0000256" key="1">
    <source>
        <dbReference type="SAM" id="Phobius"/>
    </source>
</evidence>
<reference evidence="2" key="1">
    <citation type="submission" date="2024-07" db="EMBL/GenBank/DDBJ databases">
        <title>Mitochondrial DNA of the basidiomycete Jaminaea phylloscopi.</title>
        <authorList>
            <person name="Brejova B."/>
            <person name="Hodorova V."/>
            <person name="Nosek J."/>
        </authorList>
    </citation>
    <scope>NUCLEOTIDE SEQUENCE</scope>
</reference>
<feature type="transmembrane region" description="Helical" evidence="1">
    <location>
        <begin position="56"/>
        <end position="80"/>
    </location>
</feature>
<keyword evidence="1" id="KW-0472">Membrane</keyword>
<organism evidence="2">
    <name type="scientific">Parajaminaea phylloscopi</name>
    <dbReference type="NCBI Taxonomy" id="1463510"/>
    <lineage>
        <taxon>Eukaryota</taxon>
        <taxon>Fungi</taxon>
        <taxon>Dikarya</taxon>
        <taxon>Basidiomycota</taxon>
        <taxon>Ustilaginomycotina</taxon>
        <taxon>Exobasidiomycetes</taxon>
        <taxon>Microstromatales</taxon>
        <taxon>Microstromatales incertae sedis</taxon>
        <taxon>Parajaminaea</taxon>
    </lineage>
</organism>
<evidence type="ECO:0000313" key="2">
    <source>
        <dbReference type="EMBL" id="XDF86531.1"/>
    </source>
</evidence>
<proteinExistence type="predicted"/>
<gene>
    <name evidence="2" type="primary">orf141</name>
</gene>
<accession>A0AB39A6Y5</accession>